<evidence type="ECO:0000313" key="1">
    <source>
        <dbReference type="EMBL" id="KAJ1898469.1"/>
    </source>
</evidence>
<keyword evidence="2" id="KW-1185">Reference proteome</keyword>
<dbReference type="Proteomes" id="UP001150581">
    <property type="component" value="Unassembled WGS sequence"/>
</dbReference>
<sequence>MVNIKFKSDDAEINEKRRHSAVINMASAGAGQANGSDGDGDGDGDGHGEHQNNNQRRSVYNNNSTLSMPSVDLPSTLQDDFNWDNVSENSIEIDPKDEGARTLKGFWRFHPLIRAFIIMLGGGVILIIPVVSVLASHRDLPFRGSLDKESDNFQTNYNLQCVARSFALMTAVWILGVLIYHLIDMIPDGALRVVRAFHGKRNIEKLKDRMQFFVAVKLYIKVILISATSLVAFVVMFPNASYRFVGKVENGSSSWDQVLFQINVLVLFACTIIGVEKLVLKIIATRFHKSAYKERIQQQAYASWVLDHLNQARESNGTGSAGNNTSYMGSNTSTFDSGNLDPMSSRKELLHQHQYASQTSINETYLPKSARHLPGSATPPPFRTSESGRSSFWRRNTFSNSPRPKHRKLPSKGIATRLWNIKDRALDGGVGMNSSQYAARLARKLFGALHKDRDYLLVDDFLPFFDKEEDAIKAFEMFDKDNNGDISKREMRDRVMLIYKERRSLLSALSDMSQVVGKLDLFLTVFALLIILVIALLVFGLDALKSLATMGTLFIGWSFVFGNTFKTIFECIVFLFQVHSYDVGDIVVIATENLTVSKIRLLSTVFFKTDGTYTVYPNNILATMKIQNLRRSDPQSESIVIGVDFNTPSEKLYDLRDRMNSYVDENPRDLVGPIGFNVDLLENSNRIQISLGISHKSNWQDGGKRAFVKTQFSFALRHHINELGLKYALPLQPVTMVAPPPEYDEMTNAVDKPVSRGSRPRSSGGSDEDDDLFNGMYHGANSRSHRPSTHHHSVGDYSGGGGGGHGRSGGNNDSAGGVAMPAAAMAAATAGMAISDDF</sequence>
<protein>
    <submittedName>
        <fullName evidence="1">Uncharacterized protein</fullName>
    </submittedName>
</protein>
<name>A0ACC1IPQ1_9FUNG</name>
<proteinExistence type="predicted"/>
<accession>A0ACC1IPQ1</accession>
<evidence type="ECO:0000313" key="2">
    <source>
        <dbReference type="Proteomes" id="UP001150581"/>
    </source>
</evidence>
<reference evidence="1" key="1">
    <citation type="submission" date="2022-07" db="EMBL/GenBank/DDBJ databases">
        <title>Phylogenomic reconstructions and comparative analyses of Kickxellomycotina fungi.</title>
        <authorList>
            <person name="Reynolds N.K."/>
            <person name="Stajich J.E."/>
            <person name="Barry K."/>
            <person name="Grigoriev I.V."/>
            <person name="Crous P."/>
            <person name="Smith M.E."/>
        </authorList>
    </citation>
    <scope>NUCLEOTIDE SEQUENCE</scope>
    <source>
        <strain evidence="1">Benny 63K</strain>
    </source>
</reference>
<comment type="caution">
    <text evidence="1">The sequence shown here is derived from an EMBL/GenBank/DDBJ whole genome shotgun (WGS) entry which is preliminary data.</text>
</comment>
<organism evidence="1 2">
    <name type="scientific">Kickxella alabastrina</name>
    <dbReference type="NCBI Taxonomy" id="61397"/>
    <lineage>
        <taxon>Eukaryota</taxon>
        <taxon>Fungi</taxon>
        <taxon>Fungi incertae sedis</taxon>
        <taxon>Zoopagomycota</taxon>
        <taxon>Kickxellomycotina</taxon>
        <taxon>Kickxellomycetes</taxon>
        <taxon>Kickxellales</taxon>
        <taxon>Kickxellaceae</taxon>
        <taxon>Kickxella</taxon>
    </lineage>
</organism>
<dbReference type="EMBL" id="JANBPG010000236">
    <property type="protein sequence ID" value="KAJ1898469.1"/>
    <property type="molecule type" value="Genomic_DNA"/>
</dbReference>
<gene>
    <name evidence="1" type="ORF">LPJ66_002725</name>
</gene>